<dbReference type="AlphaFoldDB" id="A0A212DG08"/>
<evidence type="ECO:0000313" key="2">
    <source>
        <dbReference type="Proteomes" id="UP000242450"/>
    </source>
</evidence>
<proteinExistence type="predicted"/>
<protein>
    <submittedName>
        <fullName evidence="1">Uncharacterized protein</fullName>
    </submittedName>
</protein>
<keyword evidence="2" id="KW-1185">Reference proteome</keyword>
<accession>A0A212DG08</accession>
<evidence type="ECO:0000313" key="1">
    <source>
        <dbReference type="EMBL" id="OWK17186.1"/>
    </source>
</evidence>
<sequence>MVTPHLEGFFTKVAPVPPLKLPEALTWQSGDLYPQQYLPPLTPPGDWILSRLPGGTLCGASRLHPQLLHTLLSCIRGGASKEAWY</sequence>
<dbReference type="EMBL" id="MKHE01000002">
    <property type="protein sequence ID" value="OWK17186.1"/>
    <property type="molecule type" value="Genomic_DNA"/>
</dbReference>
<reference evidence="1 2" key="1">
    <citation type="journal article" date="2018" name="Mol. Genet. Genomics">
        <title>The red deer Cervus elaphus genome CerEla1.0: sequencing, annotating, genes, and chromosomes.</title>
        <authorList>
            <person name="Bana N.A."/>
            <person name="Nyiri A."/>
            <person name="Nagy J."/>
            <person name="Frank K."/>
            <person name="Nagy T."/>
            <person name="Steger V."/>
            <person name="Schiller M."/>
            <person name="Lakatos P."/>
            <person name="Sugar L."/>
            <person name="Horn P."/>
            <person name="Barta E."/>
            <person name="Orosz L."/>
        </authorList>
    </citation>
    <scope>NUCLEOTIDE SEQUENCE [LARGE SCALE GENOMIC DNA]</scope>
    <source>
        <strain evidence="1">Hungarian</strain>
    </source>
</reference>
<name>A0A212DG08_CEREH</name>
<comment type="caution">
    <text evidence="1">The sequence shown here is derived from an EMBL/GenBank/DDBJ whole genome shotgun (WGS) entry which is preliminary data.</text>
</comment>
<gene>
    <name evidence="1" type="ORF">Celaphus_00013469</name>
</gene>
<dbReference type="Proteomes" id="UP000242450">
    <property type="component" value="Chromosome 2"/>
</dbReference>
<organism evidence="1 2">
    <name type="scientific">Cervus elaphus hippelaphus</name>
    <name type="common">European red deer</name>
    <dbReference type="NCBI Taxonomy" id="46360"/>
    <lineage>
        <taxon>Eukaryota</taxon>
        <taxon>Metazoa</taxon>
        <taxon>Chordata</taxon>
        <taxon>Craniata</taxon>
        <taxon>Vertebrata</taxon>
        <taxon>Euteleostomi</taxon>
        <taxon>Mammalia</taxon>
        <taxon>Eutheria</taxon>
        <taxon>Laurasiatheria</taxon>
        <taxon>Artiodactyla</taxon>
        <taxon>Ruminantia</taxon>
        <taxon>Pecora</taxon>
        <taxon>Cervidae</taxon>
        <taxon>Cervinae</taxon>
        <taxon>Cervus</taxon>
    </lineage>
</organism>